<organism evidence="1 2">
    <name type="scientific">Candidatus Iainarchaeum sp</name>
    <dbReference type="NCBI Taxonomy" id="3101447"/>
    <lineage>
        <taxon>Archaea</taxon>
        <taxon>Candidatus Iainarchaeota</taxon>
        <taxon>Candidatus Iainarchaeia</taxon>
        <taxon>Candidatus Iainarchaeales</taxon>
        <taxon>Candidatus Iainarchaeaceae</taxon>
        <taxon>Candidatus Iainarchaeum</taxon>
    </lineage>
</organism>
<evidence type="ECO:0008006" key="3">
    <source>
        <dbReference type="Google" id="ProtNLM"/>
    </source>
</evidence>
<dbReference type="PANTHER" id="PTHR40730">
    <property type="entry name" value="TRANSCRIPTIONAL REGULATOR PROTEIN-LIKE PROTEIN"/>
    <property type="match status" value="1"/>
</dbReference>
<accession>A0A2D6LQA3</accession>
<dbReference type="PANTHER" id="PTHR40730:SF3">
    <property type="entry name" value="HTH CRO_C1-TYPE DOMAIN-CONTAINING PROTEIN"/>
    <property type="match status" value="1"/>
</dbReference>
<name>A0A2D6LQA3_9ARCH</name>
<protein>
    <recommendedName>
        <fullName evidence="3">Transcriptional regulator</fullName>
    </recommendedName>
</protein>
<proteinExistence type="predicted"/>
<dbReference type="AlphaFoldDB" id="A0A2D6LQA3"/>
<sequence length="117" mass="13214">MLICDTMNLTFPCEIISWNVLPAVRREIAQYLVTEKQVPRKIIAKKLNLTEAAVCQYLKGKRGGNHKFNESDQKKLKKMADIMMESGKGFDGMCVVCKEFDAASEIIESVNLKKQAT</sequence>
<dbReference type="EMBL" id="NZBD01000015">
    <property type="protein sequence ID" value="MAG18294.1"/>
    <property type="molecule type" value="Genomic_DNA"/>
</dbReference>
<evidence type="ECO:0000313" key="1">
    <source>
        <dbReference type="EMBL" id="MAG18294.1"/>
    </source>
</evidence>
<dbReference type="Proteomes" id="UP000226712">
    <property type="component" value="Unassembled WGS sequence"/>
</dbReference>
<comment type="caution">
    <text evidence="1">The sequence shown here is derived from an EMBL/GenBank/DDBJ whole genome shotgun (WGS) entry which is preliminary data.</text>
</comment>
<evidence type="ECO:0000313" key="2">
    <source>
        <dbReference type="Proteomes" id="UP000226712"/>
    </source>
</evidence>
<gene>
    <name evidence="1" type="ORF">CL944_02370</name>
</gene>
<reference evidence="2" key="1">
    <citation type="submission" date="2017-09" db="EMBL/GenBank/DDBJ databases">
        <title>The Reconstruction of 2,631 Draft Metagenome-Assembled Genomes from the Global Oceans.</title>
        <authorList>
            <person name="Tully B.J."/>
            <person name="Graham E.D."/>
            <person name="Heidelberg J.F."/>
        </authorList>
    </citation>
    <scope>NUCLEOTIDE SEQUENCE [LARGE SCALE GENOMIC DNA]</scope>
</reference>